<gene>
    <name evidence="1" type="ORF">KC19_7G087500</name>
</gene>
<name>A0A8T0H8V6_CERPU</name>
<comment type="caution">
    <text evidence="1">The sequence shown here is derived from an EMBL/GenBank/DDBJ whole genome shotgun (WGS) entry which is preliminary data.</text>
</comment>
<dbReference type="AlphaFoldDB" id="A0A8T0H8V6"/>
<dbReference type="Proteomes" id="UP000822688">
    <property type="component" value="Chromosome 7"/>
</dbReference>
<dbReference type="EMBL" id="CM026428">
    <property type="protein sequence ID" value="KAG0566784.1"/>
    <property type="molecule type" value="Genomic_DNA"/>
</dbReference>
<keyword evidence="2" id="KW-1185">Reference proteome</keyword>
<proteinExistence type="predicted"/>
<protein>
    <submittedName>
        <fullName evidence="1">Uncharacterized protein</fullName>
    </submittedName>
</protein>
<reference evidence="1" key="1">
    <citation type="submission" date="2020-06" db="EMBL/GenBank/DDBJ databases">
        <title>WGS assembly of Ceratodon purpureus strain R40.</title>
        <authorList>
            <person name="Carey S.B."/>
            <person name="Jenkins J."/>
            <person name="Shu S."/>
            <person name="Lovell J.T."/>
            <person name="Sreedasyam A."/>
            <person name="Maumus F."/>
            <person name="Tiley G.P."/>
            <person name="Fernandez-Pozo N."/>
            <person name="Barry K."/>
            <person name="Chen C."/>
            <person name="Wang M."/>
            <person name="Lipzen A."/>
            <person name="Daum C."/>
            <person name="Saski C.A."/>
            <person name="Payton A.C."/>
            <person name="Mcbreen J.C."/>
            <person name="Conrad R.E."/>
            <person name="Kollar L.M."/>
            <person name="Olsson S."/>
            <person name="Huttunen S."/>
            <person name="Landis J.B."/>
            <person name="Wickett N.J."/>
            <person name="Johnson M.G."/>
            <person name="Rensing S.A."/>
            <person name="Grimwood J."/>
            <person name="Schmutz J."/>
            <person name="Mcdaniel S.F."/>
        </authorList>
    </citation>
    <scope>NUCLEOTIDE SEQUENCE</scope>
    <source>
        <strain evidence="1">R40</strain>
    </source>
</reference>
<sequence length="169" mass="19345">MRNTLPTQPPLPNCIAEQLPVDGPQISHPWASSKDVCQEMGTDGISPSPHTISQQSPFELHYGSKRSYVWTVIWKEGPLHCLIYHCRQWFPEYTSLPRHLPISQSQDVNLFQKPKSFPFRRQDPGTCKTQRILHSAYYCLEISNQLSSTISRLGCHGPFKHIEYVSSIP</sequence>
<organism evidence="1 2">
    <name type="scientific">Ceratodon purpureus</name>
    <name type="common">Fire moss</name>
    <name type="synonym">Dicranum purpureum</name>
    <dbReference type="NCBI Taxonomy" id="3225"/>
    <lineage>
        <taxon>Eukaryota</taxon>
        <taxon>Viridiplantae</taxon>
        <taxon>Streptophyta</taxon>
        <taxon>Embryophyta</taxon>
        <taxon>Bryophyta</taxon>
        <taxon>Bryophytina</taxon>
        <taxon>Bryopsida</taxon>
        <taxon>Dicranidae</taxon>
        <taxon>Pseudoditrichales</taxon>
        <taxon>Ditrichaceae</taxon>
        <taxon>Ceratodon</taxon>
    </lineage>
</organism>
<evidence type="ECO:0000313" key="1">
    <source>
        <dbReference type="EMBL" id="KAG0566784.1"/>
    </source>
</evidence>
<accession>A0A8T0H8V6</accession>
<evidence type="ECO:0000313" key="2">
    <source>
        <dbReference type="Proteomes" id="UP000822688"/>
    </source>
</evidence>